<accession>A0A9P4NHT1</accession>
<organism evidence="1 2">
    <name type="scientific">Tothia fuscella</name>
    <dbReference type="NCBI Taxonomy" id="1048955"/>
    <lineage>
        <taxon>Eukaryota</taxon>
        <taxon>Fungi</taxon>
        <taxon>Dikarya</taxon>
        <taxon>Ascomycota</taxon>
        <taxon>Pezizomycotina</taxon>
        <taxon>Dothideomycetes</taxon>
        <taxon>Pleosporomycetidae</taxon>
        <taxon>Venturiales</taxon>
        <taxon>Cylindrosympodiaceae</taxon>
        <taxon>Tothia</taxon>
    </lineage>
</organism>
<sequence length="184" mass="20693">MQSLAGAAKANEVFRKSKYGYLRRGRKPELDTFLSYMGEGTIKAIEKGILSGFRIDLSEISRENFGVKSRKSKYEYLRQGRKPGLDTYLHCMEKGVTLHKEILSGFRIDLSDTLYEDCKVKSSSRPSLDESGLRGTPQFRHAETSAALTLPSLLFFHAPLSGHASNTRSRLPFLNHSVYQTLAL</sequence>
<dbReference type="OrthoDB" id="1928087at2759"/>
<name>A0A9P4NHT1_9PEZI</name>
<proteinExistence type="predicted"/>
<dbReference type="Proteomes" id="UP000800235">
    <property type="component" value="Unassembled WGS sequence"/>
</dbReference>
<dbReference type="EMBL" id="MU007093">
    <property type="protein sequence ID" value="KAF2422131.1"/>
    <property type="molecule type" value="Genomic_DNA"/>
</dbReference>
<reference evidence="1" key="1">
    <citation type="journal article" date="2020" name="Stud. Mycol.">
        <title>101 Dothideomycetes genomes: a test case for predicting lifestyles and emergence of pathogens.</title>
        <authorList>
            <person name="Haridas S."/>
            <person name="Albert R."/>
            <person name="Binder M."/>
            <person name="Bloem J."/>
            <person name="Labutti K."/>
            <person name="Salamov A."/>
            <person name="Andreopoulos B."/>
            <person name="Baker S."/>
            <person name="Barry K."/>
            <person name="Bills G."/>
            <person name="Bluhm B."/>
            <person name="Cannon C."/>
            <person name="Castanera R."/>
            <person name="Culley D."/>
            <person name="Daum C."/>
            <person name="Ezra D."/>
            <person name="Gonzalez J."/>
            <person name="Henrissat B."/>
            <person name="Kuo A."/>
            <person name="Liang C."/>
            <person name="Lipzen A."/>
            <person name="Lutzoni F."/>
            <person name="Magnuson J."/>
            <person name="Mondo S."/>
            <person name="Nolan M."/>
            <person name="Ohm R."/>
            <person name="Pangilinan J."/>
            <person name="Park H.-J."/>
            <person name="Ramirez L."/>
            <person name="Alfaro M."/>
            <person name="Sun H."/>
            <person name="Tritt A."/>
            <person name="Yoshinaga Y."/>
            <person name="Zwiers L.-H."/>
            <person name="Turgeon B."/>
            <person name="Goodwin S."/>
            <person name="Spatafora J."/>
            <person name="Crous P."/>
            <person name="Grigoriev I."/>
        </authorList>
    </citation>
    <scope>NUCLEOTIDE SEQUENCE</scope>
    <source>
        <strain evidence="1">CBS 130266</strain>
    </source>
</reference>
<evidence type="ECO:0000313" key="2">
    <source>
        <dbReference type="Proteomes" id="UP000800235"/>
    </source>
</evidence>
<evidence type="ECO:0000313" key="1">
    <source>
        <dbReference type="EMBL" id="KAF2422131.1"/>
    </source>
</evidence>
<dbReference type="AlphaFoldDB" id="A0A9P4NHT1"/>
<gene>
    <name evidence="1" type="ORF">EJ08DRAFT_485313</name>
</gene>
<keyword evidence="2" id="KW-1185">Reference proteome</keyword>
<comment type="caution">
    <text evidence="1">The sequence shown here is derived from an EMBL/GenBank/DDBJ whole genome shotgun (WGS) entry which is preliminary data.</text>
</comment>
<protein>
    <submittedName>
        <fullName evidence="1">Uncharacterized protein</fullName>
    </submittedName>
</protein>